<accession>A0A6J4P9E5</accession>
<feature type="compositionally biased region" description="Pro residues" evidence="1">
    <location>
        <begin position="40"/>
        <end position="49"/>
    </location>
</feature>
<reference evidence="2" key="1">
    <citation type="submission" date="2020-02" db="EMBL/GenBank/DDBJ databases">
        <authorList>
            <person name="Meier V. D."/>
        </authorList>
    </citation>
    <scope>NUCLEOTIDE SEQUENCE</scope>
    <source>
        <strain evidence="2">AVDCRST_MAG82</strain>
    </source>
</reference>
<proteinExistence type="predicted"/>
<feature type="non-terminal residue" evidence="2">
    <location>
        <position position="1"/>
    </location>
</feature>
<name>A0A6J4P9E5_9ACTN</name>
<evidence type="ECO:0000313" key="2">
    <source>
        <dbReference type="EMBL" id="CAA9408180.1"/>
    </source>
</evidence>
<dbReference type="AlphaFoldDB" id="A0A6J4P9E5"/>
<feature type="compositionally biased region" description="Basic and acidic residues" evidence="1">
    <location>
        <begin position="1"/>
        <end position="11"/>
    </location>
</feature>
<dbReference type="EMBL" id="CADCVA010000083">
    <property type="protein sequence ID" value="CAA9408180.1"/>
    <property type="molecule type" value="Genomic_DNA"/>
</dbReference>
<feature type="non-terminal residue" evidence="2">
    <location>
        <position position="49"/>
    </location>
</feature>
<protein>
    <submittedName>
        <fullName evidence="2">Uncharacterized protein</fullName>
    </submittedName>
</protein>
<sequence length="49" mass="5589">AARGRPRERTLRARGIPGPKFLRGRWRAPLGHRRGRPHFDLPPPTRGAL</sequence>
<feature type="region of interest" description="Disordered" evidence="1">
    <location>
        <begin position="1"/>
        <end position="49"/>
    </location>
</feature>
<organism evidence="2">
    <name type="scientific">uncultured Rubrobacteraceae bacterium</name>
    <dbReference type="NCBI Taxonomy" id="349277"/>
    <lineage>
        <taxon>Bacteria</taxon>
        <taxon>Bacillati</taxon>
        <taxon>Actinomycetota</taxon>
        <taxon>Rubrobacteria</taxon>
        <taxon>Rubrobacterales</taxon>
        <taxon>Rubrobacteraceae</taxon>
        <taxon>environmental samples</taxon>
    </lineage>
</organism>
<gene>
    <name evidence="2" type="ORF">AVDCRST_MAG82-620</name>
</gene>
<feature type="compositionally biased region" description="Basic residues" evidence="1">
    <location>
        <begin position="22"/>
        <end position="36"/>
    </location>
</feature>
<evidence type="ECO:0000256" key="1">
    <source>
        <dbReference type="SAM" id="MobiDB-lite"/>
    </source>
</evidence>